<dbReference type="SUPFAM" id="SSF109604">
    <property type="entry name" value="HD-domain/PDEase-like"/>
    <property type="match status" value="1"/>
</dbReference>
<sequence length="192" mass="21867">MSITSFWRECIKRLPNIAGENEMMQIQNILRAGHVPRWQLCDTTRTQSIAEHMFNVAMIARHMCAHIGITGDEMNEIVMQALTHDMDEVILGDMPTVTKQRLREAGIEPNGLISCTETIIEDPFAKQLIKIADLVEAAWWIDEHGIGRHAERVAEITRHRLFSMLNNAKIDKALTSAGFDAWERIKHGELLI</sequence>
<dbReference type="GeneID" id="5741333"/>
<organism evidence="1 2">
    <name type="scientific">Vibrio phage VP5</name>
    <dbReference type="NCBI Taxonomy" id="260827"/>
    <lineage>
        <taxon>Viruses</taxon>
        <taxon>Duplodnaviria</taxon>
        <taxon>Heunggongvirae</taxon>
        <taxon>Uroviricota</taxon>
        <taxon>Caudoviricetes</taxon>
        <taxon>Enhodamvirus</taxon>
        <taxon>Enhodamvirus VP5</taxon>
    </lineage>
</organism>
<evidence type="ECO:0008006" key="3">
    <source>
        <dbReference type="Google" id="ProtNLM"/>
    </source>
</evidence>
<evidence type="ECO:0000313" key="2">
    <source>
        <dbReference type="Proteomes" id="UP000002104"/>
    </source>
</evidence>
<evidence type="ECO:0000313" key="1">
    <source>
        <dbReference type="EMBL" id="AAR92070.1"/>
    </source>
</evidence>
<dbReference type="Proteomes" id="UP000002104">
    <property type="component" value="Segment"/>
</dbReference>
<name>Q6R6A9_9CAUD</name>
<proteinExistence type="predicted"/>
<dbReference type="Gene3D" id="1.10.3210.10">
    <property type="entry name" value="Hypothetical protein af1432"/>
    <property type="match status" value="1"/>
</dbReference>
<dbReference type="KEGG" id="vg:5741333"/>
<protein>
    <recommendedName>
        <fullName evidence="3">Hydrolase</fullName>
    </recommendedName>
</protein>
<dbReference type="EMBL" id="AY510084">
    <property type="protein sequence ID" value="AAR92070.1"/>
    <property type="molecule type" value="Genomic_DNA"/>
</dbReference>
<reference evidence="1 2" key="1">
    <citation type="submission" date="2003-12" db="EMBL/GenBank/DDBJ databases">
        <authorList>
            <person name="Wang D. Jr."/>
            <person name="Kan B."/>
            <person name="Li Y."/>
            <person name="Liu Z."/>
            <person name="Gao S."/>
            <person name="Liang W."/>
            <person name="Zhang L."/>
            <person name="Yan M."/>
            <person name="Li W."/>
            <person name="Liu G."/>
            <person name="Wang R."/>
            <person name="Li J."/>
            <person name="Pang B."/>
            <person name="Diao B."/>
            <person name="Zhu Z."/>
            <person name="Qiu H."/>
        </authorList>
    </citation>
    <scope>NUCLEOTIDE SEQUENCE [LARGE SCALE GENOMIC DNA]</scope>
</reference>
<dbReference type="OrthoDB" id="10386at10239"/>
<accession>Q6R6A9</accession>
<dbReference type="Pfam" id="PF12917">
    <property type="entry name" value="YfbR-like"/>
    <property type="match status" value="1"/>
</dbReference>
<keyword evidence="2" id="KW-1185">Reference proteome</keyword>
<dbReference type="RefSeq" id="YP_024983.1">
    <property type="nucleotide sequence ID" value="NC_005891.1"/>
</dbReference>